<sequence length="91" mass="10154">MTPAMGRRHGSPRAERGDQKDRAQGQLTPHDHRWAQPVRADAATRNAEWTTLLIRARAHDGYRSIINAPMPDRRSMSGCARGGTVRRGVAR</sequence>
<organism evidence="2 3">
    <name type="scientific">Nocardia caishijiensis</name>
    <dbReference type="NCBI Taxonomy" id="184756"/>
    <lineage>
        <taxon>Bacteria</taxon>
        <taxon>Bacillati</taxon>
        <taxon>Actinomycetota</taxon>
        <taxon>Actinomycetes</taxon>
        <taxon>Mycobacteriales</taxon>
        <taxon>Nocardiaceae</taxon>
        <taxon>Nocardia</taxon>
    </lineage>
</organism>
<proteinExistence type="predicted"/>
<feature type="region of interest" description="Disordered" evidence="1">
    <location>
        <begin position="66"/>
        <end position="91"/>
    </location>
</feature>
<keyword evidence="3" id="KW-1185">Reference proteome</keyword>
<gene>
    <name evidence="2" type="ORF">FNL39_103105</name>
</gene>
<name>A0ABQ6YN54_9NOCA</name>
<feature type="compositionally biased region" description="Low complexity" evidence="1">
    <location>
        <begin position="78"/>
        <end position="91"/>
    </location>
</feature>
<evidence type="ECO:0000313" key="3">
    <source>
        <dbReference type="Proteomes" id="UP000798951"/>
    </source>
</evidence>
<evidence type="ECO:0000313" key="2">
    <source>
        <dbReference type="EMBL" id="KAF0847208.1"/>
    </source>
</evidence>
<comment type="caution">
    <text evidence="2">The sequence shown here is derived from an EMBL/GenBank/DDBJ whole genome shotgun (WGS) entry which is preliminary data.</text>
</comment>
<protein>
    <submittedName>
        <fullName evidence="2">Uncharacterized protein</fullName>
    </submittedName>
</protein>
<feature type="region of interest" description="Disordered" evidence="1">
    <location>
        <begin position="1"/>
        <end position="39"/>
    </location>
</feature>
<dbReference type="Proteomes" id="UP000798951">
    <property type="component" value="Unassembled WGS sequence"/>
</dbReference>
<feature type="compositionally biased region" description="Basic and acidic residues" evidence="1">
    <location>
        <begin position="12"/>
        <end position="34"/>
    </location>
</feature>
<dbReference type="EMBL" id="VMSD01000003">
    <property type="protein sequence ID" value="KAF0847208.1"/>
    <property type="molecule type" value="Genomic_DNA"/>
</dbReference>
<feature type="compositionally biased region" description="Basic residues" evidence="1">
    <location>
        <begin position="1"/>
        <end position="11"/>
    </location>
</feature>
<accession>A0ABQ6YN54</accession>
<reference evidence="2 3" key="1">
    <citation type="submission" date="2019-07" db="EMBL/GenBank/DDBJ databases">
        <title>Genomic Encyclopedia of Type Strains, Phase IV (KMG-IV): sequencing the most valuable type-strain genomes for metagenomic binning, comparative biology and taxonomic classification.</title>
        <authorList>
            <person name="Goeker M."/>
        </authorList>
    </citation>
    <scope>NUCLEOTIDE SEQUENCE [LARGE SCALE GENOMIC DNA]</scope>
    <source>
        <strain evidence="2 3">DSM 44831</strain>
    </source>
</reference>
<evidence type="ECO:0000256" key="1">
    <source>
        <dbReference type="SAM" id="MobiDB-lite"/>
    </source>
</evidence>